<feature type="active site" description="Proton donor; for delta-elimination activity" evidence="15">
    <location>
        <position position="262"/>
    </location>
</feature>
<keyword evidence="6 15" id="KW-0863">Zinc-finger</keyword>
<dbReference type="GO" id="GO:0034039">
    <property type="term" value="F:8-oxo-7,8-dihydroguanine DNA N-glycosylase activity"/>
    <property type="evidence" value="ECO:0007669"/>
    <property type="project" value="TreeGrafter"/>
</dbReference>
<evidence type="ECO:0000259" key="17">
    <source>
        <dbReference type="PROSITE" id="PS51068"/>
    </source>
</evidence>
<evidence type="ECO:0000313" key="19">
    <source>
        <dbReference type="Proteomes" id="UP000244248"/>
    </source>
</evidence>
<evidence type="ECO:0000256" key="8">
    <source>
        <dbReference type="ARBA" id="ARBA00022833"/>
    </source>
</evidence>
<protein>
    <recommendedName>
        <fullName evidence="15">Formamidopyrimidine-DNA glycosylase</fullName>
        <shortName evidence="15">Fapy-DNA glycosylase</shortName>
        <ecNumber evidence="15">3.2.2.23</ecNumber>
    </recommendedName>
    <alternativeName>
        <fullName evidence="15">DNA-(apurinic or apyrimidinic site) lyase MutM</fullName>
        <shortName evidence="15">AP lyase MutM</shortName>
        <ecNumber evidence="15">4.2.99.18</ecNumber>
    </alternativeName>
</protein>
<feature type="active site" description="Proton donor" evidence="15">
    <location>
        <position position="3"/>
    </location>
</feature>
<name>A0A2T5MFQ8_9GAMM</name>
<keyword evidence="19" id="KW-1185">Reference proteome</keyword>
<comment type="subunit">
    <text evidence="3 15">Monomer.</text>
</comment>
<dbReference type="GO" id="GO:0008270">
    <property type="term" value="F:zinc ion binding"/>
    <property type="evidence" value="ECO:0007669"/>
    <property type="project" value="UniProtKB-UniRule"/>
</dbReference>
<evidence type="ECO:0000256" key="15">
    <source>
        <dbReference type="HAMAP-Rule" id="MF_00103"/>
    </source>
</evidence>
<dbReference type="Proteomes" id="UP000244248">
    <property type="component" value="Unassembled WGS sequence"/>
</dbReference>
<dbReference type="InterPro" id="IPR015886">
    <property type="entry name" value="H2TH_FPG"/>
</dbReference>
<keyword evidence="8 15" id="KW-0862">Zinc</keyword>
<dbReference type="FunFam" id="1.10.8.50:FF:000003">
    <property type="entry name" value="Formamidopyrimidine-DNA glycosylase"/>
    <property type="match status" value="1"/>
</dbReference>
<evidence type="ECO:0000256" key="13">
    <source>
        <dbReference type="ARBA" id="ARBA00023295"/>
    </source>
</evidence>
<feature type="binding site" evidence="15">
    <location>
        <position position="153"/>
    </location>
    <ligand>
        <name>DNA</name>
        <dbReference type="ChEBI" id="CHEBI:16991"/>
    </ligand>
</feature>
<proteinExistence type="inferred from homology"/>
<dbReference type="GO" id="GO:0140078">
    <property type="term" value="F:class I DNA-(apurinic or apyrimidinic site) endonuclease activity"/>
    <property type="evidence" value="ECO:0007669"/>
    <property type="project" value="UniProtKB-EC"/>
</dbReference>
<feature type="active site" description="Schiff-base intermediate with DNA" evidence="15">
    <location>
        <position position="2"/>
    </location>
</feature>
<keyword evidence="7 15" id="KW-0378">Hydrolase</keyword>
<dbReference type="SMART" id="SM01232">
    <property type="entry name" value="H2TH"/>
    <property type="match status" value="1"/>
</dbReference>
<dbReference type="Gene3D" id="3.20.190.10">
    <property type="entry name" value="MutM-like, N-terminal"/>
    <property type="match status" value="1"/>
</dbReference>
<dbReference type="InterPro" id="IPR020629">
    <property type="entry name" value="FPG_Glyclase"/>
</dbReference>
<evidence type="ECO:0000313" key="18">
    <source>
        <dbReference type="EMBL" id="PTU31435.1"/>
    </source>
</evidence>
<keyword evidence="9 15" id="KW-0238">DNA-binding</keyword>
<dbReference type="InterPro" id="IPR015887">
    <property type="entry name" value="DNA_glyclase_Znf_dom_DNA_BS"/>
</dbReference>
<dbReference type="AlphaFoldDB" id="A0A2T5MFQ8"/>
<keyword evidence="5 15" id="KW-0227">DNA damage</keyword>
<evidence type="ECO:0000256" key="3">
    <source>
        <dbReference type="ARBA" id="ARBA00011245"/>
    </source>
</evidence>
<evidence type="ECO:0000256" key="10">
    <source>
        <dbReference type="ARBA" id="ARBA00023204"/>
    </source>
</evidence>
<keyword evidence="11 15" id="KW-0456">Lyase</keyword>
<dbReference type="PROSITE" id="PS51066">
    <property type="entry name" value="ZF_FPG_2"/>
    <property type="match status" value="1"/>
</dbReference>
<evidence type="ECO:0000259" key="16">
    <source>
        <dbReference type="PROSITE" id="PS51066"/>
    </source>
</evidence>
<dbReference type="NCBIfam" id="NF002211">
    <property type="entry name" value="PRK01103.1"/>
    <property type="match status" value="1"/>
</dbReference>
<evidence type="ECO:0000256" key="14">
    <source>
        <dbReference type="ARBA" id="ARBA00044632"/>
    </source>
</evidence>
<comment type="cofactor">
    <cofactor evidence="15">
        <name>Zn(2+)</name>
        <dbReference type="ChEBI" id="CHEBI:29105"/>
    </cofactor>
    <text evidence="15">Binds 1 zinc ion per subunit.</text>
</comment>
<dbReference type="Pfam" id="PF01149">
    <property type="entry name" value="Fapy_DNA_glyco"/>
    <property type="match status" value="1"/>
</dbReference>
<dbReference type="EMBL" id="QANS01000003">
    <property type="protein sequence ID" value="PTU31435.1"/>
    <property type="molecule type" value="Genomic_DNA"/>
</dbReference>
<dbReference type="SUPFAM" id="SSF46946">
    <property type="entry name" value="S13-like H2TH domain"/>
    <property type="match status" value="1"/>
</dbReference>
<dbReference type="InterPro" id="IPR000214">
    <property type="entry name" value="Znf_DNA_glyclase/AP_lyase"/>
</dbReference>
<dbReference type="FunFam" id="3.20.190.10:FF:000001">
    <property type="entry name" value="Formamidopyrimidine-DNA glycosylase"/>
    <property type="match status" value="1"/>
</dbReference>
<dbReference type="GO" id="GO:0003684">
    <property type="term" value="F:damaged DNA binding"/>
    <property type="evidence" value="ECO:0007669"/>
    <property type="project" value="InterPro"/>
</dbReference>
<dbReference type="InterPro" id="IPR010979">
    <property type="entry name" value="Ribosomal_uS13-like_H2TH"/>
</dbReference>
<comment type="similarity">
    <text evidence="2 15">Belongs to the FPG family.</text>
</comment>
<evidence type="ECO:0000256" key="2">
    <source>
        <dbReference type="ARBA" id="ARBA00009409"/>
    </source>
</evidence>
<feature type="domain" description="FPG-type" evidence="16">
    <location>
        <begin position="238"/>
        <end position="272"/>
    </location>
</feature>
<evidence type="ECO:0000256" key="5">
    <source>
        <dbReference type="ARBA" id="ARBA00022763"/>
    </source>
</evidence>
<evidence type="ECO:0000256" key="9">
    <source>
        <dbReference type="ARBA" id="ARBA00023125"/>
    </source>
</evidence>
<keyword evidence="10 15" id="KW-0234">DNA repair</keyword>
<evidence type="ECO:0000256" key="6">
    <source>
        <dbReference type="ARBA" id="ARBA00022771"/>
    </source>
</evidence>
<dbReference type="SMART" id="SM00898">
    <property type="entry name" value="Fapy_DNA_glyco"/>
    <property type="match status" value="1"/>
</dbReference>
<dbReference type="OrthoDB" id="9800855at2"/>
<organism evidence="18 19">
    <name type="scientific">Stenotrophobium rhamnosiphilum</name>
    <dbReference type="NCBI Taxonomy" id="2029166"/>
    <lineage>
        <taxon>Bacteria</taxon>
        <taxon>Pseudomonadati</taxon>
        <taxon>Pseudomonadota</taxon>
        <taxon>Gammaproteobacteria</taxon>
        <taxon>Nevskiales</taxon>
        <taxon>Nevskiaceae</taxon>
        <taxon>Stenotrophobium</taxon>
    </lineage>
</organism>
<dbReference type="RefSeq" id="WP_107939978.1">
    <property type="nucleotide sequence ID" value="NZ_QANS01000003.1"/>
</dbReference>
<dbReference type="Pfam" id="PF06831">
    <property type="entry name" value="H2TH"/>
    <property type="match status" value="1"/>
</dbReference>
<evidence type="ECO:0000256" key="7">
    <source>
        <dbReference type="ARBA" id="ARBA00022801"/>
    </source>
</evidence>
<dbReference type="SUPFAM" id="SSF57716">
    <property type="entry name" value="Glucocorticoid receptor-like (DNA-binding domain)"/>
    <property type="match status" value="1"/>
</dbReference>
<dbReference type="EC" id="4.2.99.18" evidence="15"/>
<accession>A0A2T5MFQ8</accession>
<dbReference type="PANTHER" id="PTHR22993:SF9">
    <property type="entry name" value="FORMAMIDOPYRIMIDINE-DNA GLYCOSYLASE"/>
    <property type="match status" value="1"/>
</dbReference>
<evidence type="ECO:0000256" key="4">
    <source>
        <dbReference type="ARBA" id="ARBA00022723"/>
    </source>
</evidence>
<gene>
    <name evidence="15" type="primary">mutM</name>
    <name evidence="15" type="synonym">fpg</name>
    <name evidence="18" type="ORF">CJD38_08830</name>
</gene>
<comment type="caution">
    <text evidence="18">The sequence shown here is derived from an EMBL/GenBank/DDBJ whole genome shotgun (WGS) entry which is preliminary data.</text>
</comment>
<dbReference type="InterPro" id="IPR012319">
    <property type="entry name" value="FPG_cat"/>
</dbReference>
<evidence type="ECO:0000256" key="1">
    <source>
        <dbReference type="ARBA" id="ARBA00001668"/>
    </source>
</evidence>
<dbReference type="NCBIfam" id="TIGR00577">
    <property type="entry name" value="fpg"/>
    <property type="match status" value="1"/>
</dbReference>
<dbReference type="EC" id="3.2.2.23" evidence="15"/>
<comment type="catalytic activity">
    <reaction evidence="1 15">
        <text>Hydrolysis of DNA containing ring-opened 7-methylguanine residues, releasing 2,6-diamino-4-hydroxy-5-(N-methyl)formamidopyrimidine.</text>
        <dbReference type="EC" id="3.2.2.23"/>
    </reaction>
</comment>
<keyword evidence="13 15" id="KW-0326">Glycosidase</keyword>
<feature type="active site" description="Proton donor; for beta-elimination activity" evidence="15">
    <location>
        <position position="58"/>
    </location>
</feature>
<sequence length="272" mass="29744">MPELPEVETVRRGIEPHVLGRKIVGVTVRDTRLRWPIPSNLAALLTGKKVTGTARRGKYLLLQLSGGDRLIIHLGMSGRLFVLKPGHALKKHDHVDIEFAGGVMLRYNDPRRFGAVLPWPASEATHVLIEGMGPEPFTEEFNGDYLFDLSRGRSAPVKNFIMDGSVVVGAGNIYAAESLFRSGIRPAKAAGKVTRAQYQVLAQHIREVLGEAIKQGGTTLKDFAGADGAPGYFQQKLFVYGREGEPCLVCKTPIKCAVIGQRSSFYCSVCQK</sequence>
<dbReference type="SUPFAM" id="SSF81624">
    <property type="entry name" value="N-terminal domain of MutM-like DNA repair proteins"/>
    <property type="match status" value="1"/>
</dbReference>
<dbReference type="InterPro" id="IPR010663">
    <property type="entry name" value="Znf_FPG/IleRS"/>
</dbReference>
<feature type="domain" description="Formamidopyrimidine-DNA glycosylase catalytic" evidence="17">
    <location>
        <begin position="2"/>
        <end position="114"/>
    </location>
</feature>
<comment type="function">
    <text evidence="15">Involved in base excision repair of DNA damaged by oxidation or by mutagenic agents. Acts as DNA glycosylase that recognizes and removes damaged bases. Has a preference for oxidized purines, such as 7,8-dihydro-8-oxoguanine (8-oxoG). Has AP (apurinic/apyrimidinic) lyase activity and introduces nicks in the DNA strand. Cleaves the DNA backbone by beta-delta elimination to generate a single-strand break at the site of the removed base with both 3'- and 5'-phosphates.</text>
</comment>
<feature type="binding site" evidence="15">
    <location>
        <position position="111"/>
    </location>
    <ligand>
        <name>DNA</name>
        <dbReference type="ChEBI" id="CHEBI:16991"/>
    </ligand>
</feature>
<keyword evidence="4 15" id="KW-0479">Metal-binding</keyword>
<dbReference type="CDD" id="cd08966">
    <property type="entry name" value="EcFpg-like_N"/>
    <property type="match status" value="1"/>
</dbReference>
<evidence type="ECO:0000256" key="12">
    <source>
        <dbReference type="ARBA" id="ARBA00023268"/>
    </source>
</evidence>
<dbReference type="Gene3D" id="1.10.8.50">
    <property type="match status" value="1"/>
</dbReference>
<dbReference type="HAMAP" id="MF_00103">
    <property type="entry name" value="Fapy_DNA_glycosyl"/>
    <property type="match status" value="1"/>
</dbReference>
<dbReference type="GO" id="GO:0006284">
    <property type="term" value="P:base-excision repair"/>
    <property type="evidence" value="ECO:0007669"/>
    <property type="project" value="InterPro"/>
</dbReference>
<dbReference type="Pfam" id="PF06827">
    <property type="entry name" value="zf-FPG_IleRS"/>
    <property type="match status" value="1"/>
</dbReference>
<evidence type="ECO:0000256" key="11">
    <source>
        <dbReference type="ARBA" id="ARBA00023239"/>
    </source>
</evidence>
<comment type="catalytic activity">
    <reaction evidence="14 15">
        <text>2'-deoxyribonucleotide-(2'-deoxyribose 5'-phosphate)-2'-deoxyribonucleotide-DNA = a 3'-end 2'-deoxyribonucleotide-(2,3-dehydro-2,3-deoxyribose 5'-phosphate)-DNA + a 5'-end 5'-phospho-2'-deoxyribonucleoside-DNA + H(+)</text>
        <dbReference type="Rhea" id="RHEA:66592"/>
        <dbReference type="Rhea" id="RHEA-COMP:13180"/>
        <dbReference type="Rhea" id="RHEA-COMP:16897"/>
        <dbReference type="Rhea" id="RHEA-COMP:17067"/>
        <dbReference type="ChEBI" id="CHEBI:15378"/>
        <dbReference type="ChEBI" id="CHEBI:136412"/>
        <dbReference type="ChEBI" id="CHEBI:157695"/>
        <dbReference type="ChEBI" id="CHEBI:167181"/>
        <dbReference type="EC" id="4.2.99.18"/>
    </reaction>
</comment>
<reference evidence="18 19" key="1">
    <citation type="submission" date="2018-04" db="EMBL/GenBank/DDBJ databases">
        <title>Novel species isolated from glacier.</title>
        <authorList>
            <person name="Liu Q."/>
            <person name="Xin Y.-H."/>
        </authorList>
    </citation>
    <scope>NUCLEOTIDE SEQUENCE [LARGE SCALE GENOMIC DNA]</scope>
    <source>
        <strain evidence="18 19">GT1R17</strain>
    </source>
</reference>
<keyword evidence="12 15" id="KW-0511">Multifunctional enzyme</keyword>
<dbReference type="PANTHER" id="PTHR22993">
    <property type="entry name" value="FORMAMIDOPYRIMIDINE-DNA GLYCOSYLASE"/>
    <property type="match status" value="1"/>
</dbReference>
<feature type="binding site" evidence="15">
    <location>
        <position position="92"/>
    </location>
    <ligand>
        <name>DNA</name>
        <dbReference type="ChEBI" id="CHEBI:16991"/>
    </ligand>
</feature>
<dbReference type="InterPro" id="IPR035937">
    <property type="entry name" value="FPG_N"/>
</dbReference>
<dbReference type="PROSITE" id="PS01242">
    <property type="entry name" value="ZF_FPG_1"/>
    <property type="match status" value="1"/>
</dbReference>
<dbReference type="PROSITE" id="PS51068">
    <property type="entry name" value="FPG_CAT"/>
    <property type="match status" value="1"/>
</dbReference>